<dbReference type="PROSITE" id="PS00217">
    <property type="entry name" value="SUGAR_TRANSPORT_2"/>
    <property type="match status" value="1"/>
</dbReference>
<dbReference type="FunFam" id="1.20.1250.20:FF:000001">
    <property type="entry name" value="Dicarboxylate MFS transporter"/>
    <property type="match status" value="1"/>
</dbReference>
<dbReference type="InterPro" id="IPR051084">
    <property type="entry name" value="H+-coupled_symporters"/>
</dbReference>
<keyword evidence="3" id="KW-0813">Transport</keyword>
<feature type="transmembrane region" description="Helical" evidence="9">
    <location>
        <begin position="145"/>
        <end position="168"/>
    </location>
</feature>
<evidence type="ECO:0000256" key="1">
    <source>
        <dbReference type="ARBA" id="ARBA00004651"/>
    </source>
</evidence>
<protein>
    <recommendedName>
        <fullName evidence="10">Major facilitator superfamily (MFS) profile domain-containing protein</fullName>
    </recommendedName>
</protein>
<dbReference type="AlphaFoldDB" id="A0A1B2M0N1"/>
<keyword evidence="7 9" id="KW-1133">Transmembrane helix</keyword>
<dbReference type="SUPFAM" id="SSF103473">
    <property type="entry name" value="MFS general substrate transporter"/>
    <property type="match status" value="1"/>
</dbReference>
<feature type="domain" description="Major facilitator superfamily (MFS) profile" evidence="10">
    <location>
        <begin position="8"/>
        <end position="417"/>
    </location>
</feature>
<evidence type="ECO:0000256" key="6">
    <source>
        <dbReference type="ARBA" id="ARBA00022847"/>
    </source>
</evidence>
<feature type="transmembrane region" description="Helical" evidence="9">
    <location>
        <begin position="180"/>
        <end position="199"/>
    </location>
</feature>
<dbReference type="Gene3D" id="1.20.1250.20">
    <property type="entry name" value="MFS general substrate transporter like domains"/>
    <property type="match status" value="2"/>
</dbReference>
<keyword evidence="12" id="KW-1185">Reference proteome</keyword>
<evidence type="ECO:0000313" key="11">
    <source>
        <dbReference type="EMBL" id="AOA58764.1"/>
    </source>
</evidence>
<feature type="transmembrane region" description="Helical" evidence="9">
    <location>
        <begin position="20"/>
        <end position="38"/>
    </location>
</feature>
<feature type="transmembrane region" description="Helical" evidence="9">
    <location>
        <begin position="79"/>
        <end position="98"/>
    </location>
</feature>
<feature type="transmembrane region" description="Helical" evidence="9">
    <location>
        <begin position="234"/>
        <end position="253"/>
    </location>
</feature>
<sequence>MQQQAKNKIISAVIGNALEWYDFLIYGFLATTIAQLYFPEQNPVTSLLMALATFGVGFLMRPIGGLVLGYYADKKGRKFILEVIIALMTLSVLLITFLPTAASIGIAAPIIMVIARMIQGFATGGEFASSTAYVIEASPANRKGLYGSWQFFGQCLAILFGSGFAALLSHYLSAEAFMSWGWRLLFFVGLLICPVGLWIRYQLDENEAYQQQRVQASQPLSMIAQNLKASIKQIILTIGLSISATAAFYVVLINTPTYLYIKLGIVLSDLLILQAVAVLLLMLVIPLAGLWSDYIGRKPVIILGLSILIVTTLPLYHYVFTEKSQGAVLLMQCVLCVGIGLLLGPAPALVSEQFRIMGRTTAMSIAYNIAVMTFGGFAPFLVIWLSEIFNYAAPAYYLILAQMIGMLAVVLMKDDVLEFSYKKINKSVT</sequence>
<gene>
    <name evidence="11" type="ORF">BFG52_10665</name>
</gene>
<feature type="transmembrane region" description="Helical" evidence="9">
    <location>
        <begin position="300"/>
        <end position="320"/>
    </location>
</feature>
<evidence type="ECO:0000256" key="8">
    <source>
        <dbReference type="ARBA" id="ARBA00023136"/>
    </source>
</evidence>
<dbReference type="GO" id="GO:0005886">
    <property type="term" value="C:plasma membrane"/>
    <property type="evidence" value="ECO:0007669"/>
    <property type="project" value="UniProtKB-SubCell"/>
</dbReference>
<feature type="transmembrane region" description="Helical" evidence="9">
    <location>
        <begin position="326"/>
        <end position="344"/>
    </location>
</feature>
<keyword evidence="6" id="KW-0769">Symport</keyword>
<dbReference type="Proteomes" id="UP000093391">
    <property type="component" value="Chromosome"/>
</dbReference>
<comment type="similarity">
    <text evidence="2">Belongs to the major facilitator superfamily. Metabolite:H+ Symporter (MHS) family (TC 2.A.1.6) family.</text>
</comment>
<dbReference type="PANTHER" id="PTHR43528">
    <property type="entry name" value="ALPHA-KETOGLUTARATE PERMEASE"/>
    <property type="match status" value="1"/>
</dbReference>
<feature type="transmembrane region" description="Helical" evidence="9">
    <location>
        <begin position="104"/>
        <end position="124"/>
    </location>
</feature>
<evidence type="ECO:0000256" key="9">
    <source>
        <dbReference type="SAM" id="Phobius"/>
    </source>
</evidence>
<dbReference type="RefSeq" id="WP_067555839.1">
    <property type="nucleotide sequence ID" value="NZ_CP016895.1"/>
</dbReference>
<comment type="subcellular location">
    <subcellularLocation>
        <location evidence="1">Cell membrane</location>
        <topology evidence="1">Multi-pass membrane protein</topology>
    </subcellularLocation>
</comment>
<keyword evidence="4" id="KW-1003">Cell membrane</keyword>
<organism evidence="11 12">
    <name type="scientific">Acinetobacter larvae</name>
    <dbReference type="NCBI Taxonomy" id="1789224"/>
    <lineage>
        <taxon>Bacteria</taxon>
        <taxon>Pseudomonadati</taxon>
        <taxon>Pseudomonadota</taxon>
        <taxon>Gammaproteobacteria</taxon>
        <taxon>Moraxellales</taxon>
        <taxon>Moraxellaceae</taxon>
        <taxon>Acinetobacter</taxon>
    </lineage>
</organism>
<evidence type="ECO:0000313" key="12">
    <source>
        <dbReference type="Proteomes" id="UP000093391"/>
    </source>
</evidence>
<dbReference type="InterPro" id="IPR036259">
    <property type="entry name" value="MFS_trans_sf"/>
</dbReference>
<dbReference type="PROSITE" id="PS50850">
    <property type="entry name" value="MFS"/>
    <property type="match status" value="1"/>
</dbReference>
<dbReference type="KEGG" id="ala:BFG52_10665"/>
<dbReference type="InterPro" id="IPR020846">
    <property type="entry name" value="MFS_dom"/>
</dbReference>
<dbReference type="OrthoDB" id="3690818at2"/>
<feature type="transmembrane region" description="Helical" evidence="9">
    <location>
        <begin position="259"/>
        <end position="288"/>
    </location>
</feature>
<evidence type="ECO:0000256" key="5">
    <source>
        <dbReference type="ARBA" id="ARBA00022692"/>
    </source>
</evidence>
<keyword evidence="5 9" id="KW-0812">Transmembrane</keyword>
<feature type="transmembrane region" description="Helical" evidence="9">
    <location>
        <begin position="44"/>
        <end position="72"/>
    </location>
</feature>
<dbReference type="PROSITE" id="PS00216">
    <property type="entry name" value="SUGAR_TRANSPORT_1"/>
    <property type="match status" value="1"/>
</dbReference>
<dbReference type="Pfam" id="PF07690">
    <property type="entry name" value="MFS_1"/>
    <property type="match status" value="1"/>
</dbReference>
<dbReference type="PANTHER" id="PTHR43528:SF8">
    <property type="entry name" value="BLR0239 PROTEIN"/>
    <property type="match status" value="1"/>
</dbReference>
<evidence type="ECO:0000256" key="3">
    <source>
        <dbReference type="ARBA" id="ARBA00022448"/>
    </source>
</evidence>
<evidence type="ECO:0000256" key="7">
    <source>
        <dbReference type="ARBA" id="ARBA00022989"/>
    </source>
</evidence>
<feature type="transmembrane region" description="Helical" evidence="9">
    <location>
        <begin position="391"/>
        <end position="412"/>
    </location>
</feature>
<name>A0A1B2M0N1_9GAMM</name>
<dbReference type="InterPro" id="IPR005829">
    <property type="entry name" value="Sugar_transporter_CS"/>
</dbReference>
<dbReference type="GO" id="GO:0015293">
    <property type="term" value="F:symporter activity"/>
    <property type="evidence" value="ECO:0007669"/>
    <property type="project" value="UniProtKB-KW"/>
</dbReference>
<evidence type="ECO:0000256" key="4">
    <source>
        <dbReference type="ARBA" id="ARBA00022475"/>
    </source>
</evidence>
<evidence type="ECO:0000259" key="10">
    <source>
        <dbReference type="PROSITE" id="PS50850"/>
    </source>
</evidence>
<dbReference type="InterPro" id="IPR011701">
    <property type="entry name" value="MFS"/>
</dbReference>
<accession>A0A1B2M0N1</accession>
<evidence type="ECO:0000256" key="2">
    <source>
        <dbReference type="ARBA" id="ARBA00008240"/>
    </source>
</evidence>
<dbReference type="EMBL" id="CP016895">
    <property type="protein sequence ID" value="AOA58764.1"/>
    <property type="molecule type" value="Genomic_DNA"/>
</dbReference>
<keyword evidence="8 9" id="KW-0472">Membrane</keyword>
<reference evidence="11 12" key="1">
    <citation type="submission" date="2016-08" db="EMBL/GenBank/DDBJ databases">
        <authorList>
            <person name="Seilhamer J.J."/>
        </authorList>
    </citation>
    <scope>NUCLEOTIDE SEQUENCE [LARGE SCALE GENOMIC DNA]</scope>
    <source>
        <strain evidence="11 12">BRTC-1</strain>
    </source>
</reference>
<proteinExistence type="inferred from homology"/>
<feature type="transmembrane region" description="Helical" evidence="9">
    <location>
        <begin position="365"/>
        <end position="385"/>
    </location>
</feature>